<proteinExistence type="predicted"/>
<dbReference type="EMBL" id="JAJEPR010000017">
    <property type="protein sequence ID" value="MCC2190284.1"/>
    <property type="molecule type" value="Genomic_DNA"/>
</dbReference>
<dbReference type="Gene3D" id="1.10.3720.10">
    <property type="entry name" value="MetI-like"/>
    <property type="match status" value="1"/>
</dbReference>
<evidence type="ECO:0000256" key="4">
    <source>
        <dbReference type="ARBA" id="ARBA00023136"/>
    </source>
</evidence>
<evidence type="ECO:0000256" key="1">
    <source>
        <dbReference type="ARBA" id="ARBA00004141"/>
    </source>
</evidence>
<evidence type="ECO:0000256" key="5">
    <source>
        <dbReference type="SAM" id="Phobius"/>
    </source>
</evidence>
<evidence type="ECO:0008006" key="8">
    <source>
        <dbReference type="Google" id="ProtNLM"/>
    </source>
</evidence>
<comment type="subcellular location">
    <subcellularLocation>
        <location evidence="1">Membrane</location>
        <topology evidence="1">Multi-pass membrane protein</topology>
    </subcellularLocation>
</comment>
<feature type="transmembrane region" description="Helical" evidence="5">
    <location>
        <begin position="99"/>
        <end position="118"/>
    </location>
</feature>
<dbReference type="Proteomes" id="UP001197875">
    <property type="component" value="Unassembled WGS sequence"/>
</dbReference>
<protein>
    <recommendedName>
        <fullName evidence="8">Inner membrane ABC transporter permease protein ycjP</fullName>
    </recommendedName>
</protein>
<keyword evidence="4 5" id="KW-0472">Membrane</keyword>
<evidence type="ECO:0000313" key="6">
    <source>
        <dbReference type="EMBL" id="MCC2190284.1"/>
    </source>
</evidence>
<dbReference type="RefSeq" id="WP_227615408.1">
    <property type="nucleotide sequence ID" value="NZ_JAJEPR010000017.1"/>
</dbReference>
<feature type="transmembrane region" description="Helical" evidence="5">
    <location>
        <begin position="36"/>
        <end position="56"/>
    </location>
</feature>
<organism evidence="6 7">
    <name type="scientific">Fusicatenibacter faecihominis</name>
    <dbReference type="NCBI Taxonomy" id="2881276"/>
    <lineage>
        <taxon>Bacteria</taxon>
        <taxon>Bacillati</taxon>
        <taxon>Bacillota</taxon>
        <taxon>Clostridia</taxon>
        <taxon>Lachnospirales</taxon>
        <taxon>Lachnospiraceae</taxon>
        <taxon>Fusicatenibacter</taxon>
    </lineage>
</organism>
<evidence type="ECO:0000313" key="7">
    <source>
        <dbReference type="Proteomes" id="UP001197875"/>
    </source>
</evidence>
<keyword evidence="7" id="KW-1185">Reference proteome</keyword>
<feature type="transmembrane region" description="Helical" evidence="5">
    <location>
        <begin position="6"/>
        <end position="24"/>
    </location>
</feature>
<dbReference type="InterPro" id="IPR035906">
    <property type="entry name" value="MetI-like_sf"/>
</dbReference>
<evidence type="ECO:0000256" key="2">
    <source>
        <dbReference type="ARBA" id="ARBA00022692"/>
    </source>
</evidence>
<accession>A0AAE3DTS1</accession>
<sequence length="133" mass="14474">MYSWTVSMLVNIPCPIILALSINSSRSKKAGKAVQMLTYAPYFISTVIVVSLIIQLCDVRSGLFNILRDIMSDAQTQANMVQATGKMSSSAVLAMTESLKYTTILCASVPMLVIYSFVQKYFAKGVMIGSVKG</sequence>
<gene>
    <name evidence="6" type="ORF">LKD71_10780</name>
</gene>
<reference evidence="6 7" key="1">
    <citation type="submission" date="2021-10" db="EMBL/GenBank/DDBJ databases">
        <title>Anaerobic single-cell dispensing facilitates the cultivation of human gut bacteria.</title>
        <authorList>
            <person name="Afrizal A."/>
        </authorList>
    </citation>
    <scope>NUCLEOTIDE SEQUENCE [LARGE SCALE GENOMIC DNA]</scope>
    <source>
        <strain evidence="6 7">CLA-AA-H277</strain>
    </source>
</reference>
<keyword evidence="2 5" id="KW-0812">Transmembrane</keyword>
<dbReference type="SUPFAM" id="SSF161098">
    <property type="entry name" value="MetI-like"/>
    <property type="match status" value="1"/>
</dbReference>
<evidence type="ECO:0000256" key="3">
    <source>
        <dbReference type="ARBA" id="ARBA00022989"/>
    </source>
</evidence>
<dbReference type="GO" id="GO:0016020">
    <property type="term" value="C:membrane"/>
    <property type="evidence" value="ECO:0007669"/>
    <property type="project" value="UniProtKB-SubCell"/>
</dbReference>
<comment type="caution">
    <text evidence="6">The sequence shown here is derived from an EMBL/GenBank/DDBJ whole genome shotgun (WGS) entry which is preliminary data.</text>
</comment>
<dbReference type="AlphaFoldDB" id="A0AAE3DTS1"/>
<keyword evidence="3 5" id="KW-1133">Transmembrane helix</keyword>
<name>A0AAE3DTS1_9FIRM</name>